<keyword evidence="2" id="KW-0378">Hydrolase</keyword>
<dbReference type="CDD" id="cd10032">
    <property type="entry name" value="UDG-F6_HDG"/>
    <property type="match status" value="1"/>
</dbReference>
<accession>A0A437LVI0</accession>
<dbReference type="SUPFAM" id="SSF52141">
    <property type="entry name" value="Uracil-DNA glycosylase-like"/>
    <property type="match status" value="1"/>
</dbReference>
<evidence type="ECO:0000259" key="1">
    <source>
        <dbReference type="SMART" id="SM00986"/>
    </source>
</evidence>
<dbReference type="SMART" id="SM00986">
    <property type="entry name" value="UDG"/>
    <property type="match status" value="1"/>
</dbReference>
<protein>
    <submittedName>
        <fullName evidence="2">DNA-deoxyinosine glycosylase</fullName>
        <ecNumber evidence="2">3.2.2.15</ecNumber>
    </submittedName>
</protein>
<dbReference type="EC" id="3.2.2.15" evidence="2"/>
<dbReference type="Gene3D" id="3.40.470.10">
    <property type="entry name" value="Uracil-DNA glycosylase-like domain"/>
    <property type="match status" value="1"/>
</dbReference>
<dbReference type="RefSeq" id="WP_127746453.1">
    <property type="nucleotide sequence ID" value="NZ_SACN01000005.1"/>
</dbReference>
<keyword evidence="3" id="KW-1185">Reference proteome</keyword>
<organism evidence="2 3">
    <name type="scientific">Sphingomonas crocodyli</name>
    <dbReference type="NCBI Taxonomy" id="1979270"/>
    <lineage>
        <taxon>Bacteria</taxon>
        <taxon>Pseudomonadati</taxon>
        <taxon>Pseudomonadota</taxon>
        <taxon>Alphaproteobacteria</taxon>
        <taxon>Sphingomonadales</taxon>
        <taxon>Sphingomonadaceae</taxon>
        <taxon>Sphingomonas</taxon>
    </lineage>
</organism>
<keyword evidence="2" id="KW-0326">Glycosidase</keyword>
<dbReference type="AlphaFoldDB" id="A0A437LVI0"/>
<dbReference type="GO" id="GO:0033958">
    <property type="term" value="F:DNA-deoxyinosine glycosylase activity"/>
    <property type="evidence" value="ECO:0007669"/>
    <property type="project" value="UniProtKB-EC"/>
</dbReference>
<dbReference type="InterPro" id="IPR005122">
    <property type="entry name" value="Uracil-DNA_glycosylase-like"/>
</dbReference>
<reference evidence="2 3" key="1">
    <citation type="submission" date="2019-01" db="EMBL/GenBank/DDBJ databases">
        <authorList>
            <person name="Chen W.-M."/>
        </authorList>
    </citation>
    <scope>NUCLEOTIDE SEQUENCE [LARGE SCALE GENOMIC DNA]</scope>
    <source>
        <strain evidence="2 3">CCP-7</strain>
    </source>
</reference>
<evidence type="ECO:0000313" key="2">
    <source>
        <dbReference type="EMBL" id="RVT89410.1"/>
    </source>
</evidence>
<gene>
    <name evidence="2" type="ORF">EOD43_21845</name>
</gene>
<comment type="caution">
    <text evidence="2">The sequence shown here is derived from an EMBL/GenBank/DDBJ whole genome shotgun (WGS) entry which is preliminary data.</text>
</comment>
<sequence>MTRKASFAPIVDAQTRVLLLGSLPGEASLKAERYYAHPQNQFWKLVGGAIGVDLHGMDYDARLAALRAAHVGLWDVVADAVRAGSLDGAIKDHRGNDLTGLIATLPGLRAIGFNGGTAARIGRKLLAGAVHPPLIDLPSSSPAFTRPLQEKQAAWDTIRFWLSAAKI</sequence>
<dbReference type="Pfam" id="PF03167">
    <property type="entry name" value="UDG"/>
    <property type="match status" value="1"/>
</dbReference>
<dbReference type="InterPro" id="IPR026353">
    <property type="entry name" value="Hypoxan-DNA_Glyclase"/>
</dbReference>
<dbReference type="InterPro" id="IPR036895">
    <property type="entry name" value="Uracil-DNA_glycosylase-like_sf"/>
</dbReference>
<proteinExistence type="predicted"/>
<dbReference type="SMART" id="SM00987">
    <property type="entry name" value="UreE_C"/>
    <property type="match status" value="1"/>
</dbReference>
<feature type="domain" description="Uracil-DNA glycosylase-like" evidence="1">
    <location>
        <begin position="8"/>
        <end position="159"/>
    </location>
</feature>
<evidence type="ECO:0000313" key="3">
    <source>
        <dbReference type="Proteomes" id="UP000282971"/>
    </source>
</evidence>
<dbReference type="OrthoDB" id="9799921at2"/>
<dbReference type="EMBL" id="SACN01000005">
    <property type="protein sequence ID" value="RVT89410.1"/>
    <property type="molecule type" value="Genomic_DNA"/>
</dbReference>
<dbReference type="Proteomes" id="UP000282971">
    <property type="component" value="Unassembled WGS sequence"/>
</dbReference>
<dbReference type="NCBIfam" id="TIGR04274">
    <property type="entry name" value="hypoxanDNAglyco"/>
    <property type="match status" value="1"/>
</dbReference>
<name>A0A437LVI0_9SPHN</name>